<feature type="transmembrane region" description="Helical" evidence="2">
    <location>
        <begin position="477"/>
        <end position="510"/>
    </location>
</feature>
<dbReference type="PRINTS" id="PR00702">
    <property type="entry name" value="ACRIFLAVINRP"/>
</dbReference>
<proteinExistence type="predicted"/>
<dbReference type="SUPFAM" id="SSF82714">
    <property type="entry name" value="Multidrug efflux transporter AcrB TolC docking domain, DN and DC subdomains"/>
    <property type="match status" value="2"/>
</dbReference>
<name>A0ABN4C1X1_9SPIR</name>
<feature type="transmembrane region" description="Helical" evidence="2">
    <location>
        <begin position="898"/>
        <end position="918"/>
    </location>
</feature>
<evidence type="ECO:0000313" key="3">
    <source>
        <dbReference type="EMBL" id="AHH03099.1"/>
    </source>
</evidence>
<feature type="transmembrane region" description="Helical" evidence="2">
    <location>
        <begin position="443"/>
        <end position="465"/>
    </location>
</feature>
<reference evidence="3" key="1">
    <citation type="submission" date="2013-02" db="EMBL/GenBank/DDBJ databases">
        <title>Comparative genomics of Borrelia species.</title>
        <authorList>
            <person name="Schwan T.G."/>
            <person name="Raffel S.J."/>
            <person name="Porcella S.F."/>
        </authorList>
    </citation>
    <scope>NUCLEOTIDE SEQUENCE [LARGE SCALE GENOMIC DNA]</scope>
    <source>
        <strain evidence="3">YOR</strain>
    </source>
</reference>
<organism evidence="3 4">
    <name type="scientific">Borrelia nietonii YOR</name>
    <dbReference type="NCBI Taxonomy" id="1293576"/>
    <lineage>
        <taxon>Bacteria</taxon>
        <taxon>Pseudomonadati</taxon>
        <taxon>Spirochaetota</taxon>
        <taxon>Spirochaetia</taxon>
        <taxon>Spirochaetales</taxon>
        <taxon>Borreliaceae</taxon>
        <taxon>Borrelia</taxon>
        <taxon>Borrelia nietonii</taxon>
    </lineage>
</organism>
<dbReference type="Gene3D" id="3.30.70.1320">
    <property type="entry name" value="Multidrug efflux transporter AcrB pore domain like"/>
    <property type="match status" value="1"/>
</dbReference>
<gene>
    <name evidence="3" type="ORF">BHY_0148</name>
</gene>
<keyword evidence="2" id="KW-0472">Membrane</keyword>
<evidence type="ECO:0000313" key="4">
    <source>
        <dbReference type="Proteomes" id="UP000019269"/>
    </source>
</evidence>
<dbReference type="Gene3D" id="3.30.2090.10">
    <property type="entry name" value="Multidrug efflux transporter AcrB TolC docking domain, DN and DC subdomains"/>
    <property type="match status" value="2"/>
</dbReference>
<dbReference type="SUPFAM" id="SSF82866">
    <property type="entry name" value="Multidrug efflux transporter AcrB transmembrane domain"/>
    <property type="match status" value="2"/>
</dbReference>
<dbReference type="InterPro" id="IPR027463">
    <property type="entry name" value="AcrB_DN_DC_subdom"/>
</dbReference>
<protein>
    <submittedName>
        <fullName evidence="3">Acriflavin resistance plasma membrane protein</fullName>
    </submittedName>
</protein>
<feature type="transmembrane region" description="Helical" evidence="2">
    <location>
        <begin position="1001"/>
        <end position="1028"/>
    </location>
</feature>
<dbReference type="Gene3D" id="1.20.1640.10">
    <property type="entry name" value="Multidrug efflux transporter AcrB transmembrane domain"/>
    <property type="match status" value="2"/>
</dbReference>
<accession>A0ABN4C1X1</accession>
<dbReference type="EMBL" id="CP004146">
    <property type="protein sequence ID" value="AHH03099.1"/>
    <property type="molecule type" value="Genomic_DNA"/>
</dbReference>
<feature type="transmembrane region" description="Helical" evidence="2">
    <location>
        <begin position="924"/>
        <end position="952"/>
    </location>
</feature>
<dbReference type="Proteomes" id="UP000019269">
    <property type="component" value="Chromosome"/>
</dbReference>
<dbReference type="PANTHER" id="PTHR32063">
    <property type="match status" value="1"/>
</dbReference>
<dbReference type="Gene3D" id="3.30.70.1440">
    <property type="entry name" value="Multidrug efflux transporter AcrB pore domain"/>
    <property type="match status" value="1"/>
</dbReference>
<feature type="transmembrane region" description="Helical" evidence="2">
    <location>
        <begin position="872"/>
        <end position="891"/>
    </location>
</feature>
<feature type="region of interest" description="Disordered" evidence="1">
    <location>
        <begin position="1068"/>
        <end position="1089"/>
    </location>
</feature>
<dbReference type="SUPFAM" id="SSF82693">
    <property type="entry name" value="Multidrug efflux transporter AcrB pore domain, PN1, PN2, PC1 and PC2 subdomains"/>
    <property type="match status" value="2"/>
</dbReference>
<feature type="transmembrane region" description="Helical" evidence="2">
    <location>
        <begin position="973"/>
        <end position="989"/>
    </location>
</feature>
<keyword evidence="2" id="KW-1133">Transmembrane helix</keyword>
<evidence type="ECO:0000256" key="2">
    <source>
        <dbReference type="SAM" id="Phobius"/>
    </source>
</evidence>
<feature type="transmembrane region" description="Helical" evidence="2">
    <location>
        <begin position="397"/>
        <end position="422"/>
    </location>
</feature>
<dbReference type="Pfam" id="PF00873">
    <property type="entry name" value="ACR_tran"/>
    <property type="match status" value="1"/>
</dbReference>
<sequence length="1089" mass="121643">MRLNMLVKKIIGKPITMLILFSLLIMLSIYTFSRLKIELMPSIEENDITVSTQYAGRSAKEVEEKVTSILEGSLSLVKNIKTIASKSFKGNSTIDLRFYHGTNLDLALNEIRDALELSKNLLPQEASLPRIYRGRSGNASVLSFVMYADRPILELKKYVNNIIKPKLERLNGVGRVQVIGGGDKHILIEVSQNRLEAYELTLSEIVPFISSQNVEFSVGNILDNDLEYHVQVSGEFHSIKDLEDVVIAYKKPSTYSLDNNSLIQVRLRDIASVRSAFQDLQGYAYYNDKPSIVISVQKQSDANSVIVADAVSAEIEKIKPALPKDISLDIAYNNAEHIKKAISSVADSAYLGAILALCIILFFLRSFRATVIIGITIPLAIVLTFCLMYFADISLNIMSLSGLALSVGMLVDCSIVVIENIYKYRQKGVKLISSAILGTQEMLMPILAATLTSICVFAPMLIFKAELDIIGDYVRDFAFTIVISLAASLFVAVFLVPVLSSYYVGLYTTFQKPIKNKLIKRIDNFLYGIYSVGEQFYVKLLNYVLIRKLAFLLVVMFSFILSLILFPFLNVSLFPYEHSSLIYFNFNFPHKTSLENSKFYSDKILEILKSEIKVYKSIVSQINSSGFAFEVTLPFKEEADGEFVGDEEDIRYRVYKRVESLYPNFNSNAFSEGNSFGPPIEIKITASDFEYAREYGELLISLLKKKFPNLVNPRLNIQEELQIDIEIDREKAYSYGINMETLSREIRANIDGISAGKYIENGVSYDILLRINRSNIASLKDLDKIFIVNAFGVKIPLSSIVKLKKTKGISEIPREDQSLVVKLTAGIAPGENLALVTANVVDFVTNKVPRKDGVLVKFEGEYSEFTSSMQQFMVIIFMAILLVFGVMAAQFESLLKPFIILFTIPLTLIGVLPFYFISGEKISVFTAVGMLMLVGVVVNTGIVLVDYINLLLKRGFNLKDAVLEAGRSRFRPILMSALTSIIGLFPLAFSGSGGNSLIKPIAFTFIGGMVASTFLTLLFIPIIFEIFYKLSIKDFILFKPWSSVDKIDVKGGSENLSNKNANNIDIFKSNTKGNSKADANSDDVFIDED</sequence>
<evidence type="ECO:0000256" key="1">
    <source>
        <dbReference type="SAM" id="MobiDB-lite"/>
    </source>
</evidence>
<dbReference type="Gene3D" id="3.30.70.1430">
    <property type="entry name" value="Multidrug efflux transporter AcrB pore domain"/>
    <property type="match status" value="2"/>
</dbReference>
<dbReference type="InterPro" id="IPR001036">
    <property type="entry name" value="Acrflvin-R"/>
</dbReference>
<dbReference type="PANTHER" id="PTHR32063:SF0">
    <property type="entry name" value="SWARMING MOTILITY PROTEIN SWRC"/>
    <property type="match status" value="1"/>
</dbReference>
<keyword evidence="4" id="KW-1185">Reference proteome</keyword>
<feature type="transmembrane region" description="Helical" evidence="2">
    <location>
        <begin position="371"/>
        <end position="391"/>
    </location>
</feature>
<feature type="transmembrane region" description="Helical" evidence="2">
    <location>
        <begin position="549"/>
        <end position="569"/>
    </location>
</feature>
<feature type="compositionally biased region" description="Acidic residues" evidence="1">
    <location>
        <begin position="1080"/>
        <end position="1089"/>
    </location>
</feature>
<feature type="compositionally biased region" description="Polar residues" evidence="1">
    <location>
        <begin position="1068"/>
        <end position="1078"/>
    </location>
</feature>
<keyword evidence="2" id="KW-0812">Transmembrane</keyword>
<feature type="transmembrane region" description="Helical" evidence="2">
    <location>
        <begin position="348"/>
        <end position="364"/>
    </location>
</feature>